<accession>A0ACC1TAW9</accession>
<name>A0ACC1TAW9_9APHY</name>
<dbReference type="EMBL" id="JANHOG010000198">
    <property type="protein sequence ID" value="KAJ3556937.1"/>
    <property type="molecule type" value="Genomic_DNA"/>
</dbReference>
<keyword evidence="2" id="KW-1185">Reference proteome</keyword>
<gene>
    <name evidence="1" type="ORF">NM688_g1752</name>
</gene>
<protein>
    <submittedName>
        <fullName evidence="1">Uncharacterized protein</fullName>
    </submittedName>
</protein>
<comment type="caution">
    <text evidence="1">The sequence shown here is derived from an EMBL/GenBank/DDBJ whole genome shotgun (WGS) entry which is preliminary data.</text>
</comment>
<organism evidence="1 2">
    <name type="scientific">Phlebia brevispora</name>
    <dbReference type="NCBI Taxonomy" id="194682"/>
    <lineage>
        <taxon>Eukaryota</taxon>
        <taxon>Fungi</taxon>
        <taxon>Dikarya</taxon>
        <taxon>Basidiomycota</taxon>
        <taxon>Agaricomycotina</taxon>
        <taxon>Agaricomycetes</taxon>
        <taxon>Polyporales</taxon>
        <taxon>Meruliaceae</taxon>
        <taxon>Phlebia</taxon>
    </lineage>
</organism>
<evidence type="ECO:0000313" key="2">
    <source>
        <dbReference type="Proteomes" id="UP001148662"/>
    </source>
</evidence>
<evidence type="ECO:0000313" key="1">
    <source>
        <dbReference type="EMBL" id="KAJ3556937.1"/>
    </source>
</evidence>
<reference evidence="1" key="1">
    <citation type="submission" date="2022-07" db="EMBL/GenBank/DDBJ databases">
        <title>Genome Sequence of Phlebia brevispora.</title>
        <authorList>
            <person name="Buettner E."/>
        </authorList>
    </citation>
    <scope>NUCLEOTIDE SEQUENCE</scope>
    <source>
        <strain evidence="1">MPL23</strain>
    </source>
</reference>
<proteinExistence type="predicted"/>
<sequence length="177" mass="18998">MQPVKKISQYEVDPMGRVPAHGAKARTGGDPPKKAHERAVGFREEWVSMSQEKQTAGTGHSTIELHGLRDIEKQSVATAVVKAHGSDVQATIADVFARVFTDFLVLEEKSQFSLIPGKLAVQNIDDLVPLPATNPPSPGTTDENGSMRLYPGTSSLSPTSMPGLSPCPYSIISHPCH</sequence>
<dbReference type="Proteomes" id="UP001148662">
    <property type="component" value="Unassembled WGS sequence"/>
</dbReference>